<protein>
    <submittedName>
        <fullName evidence="3">Glutathione S-transferase family protein</fullName>
    </submittedName>
</protein>
<feature type="domain" description="GST C-terminal" evidence="2">
    <location>
        <begin position="85"/>
        <end position="226"/>
    </location>
</feature>
<dbReference type="Pfam" id="PF14497">
    <property type="entry name" value="GST_C_3"/>
    <property type="match status" value="1"/>
</dbReference>
<dbReference type="Gene3D" id="1.20.1050.10">
    <property type="match status" value="1"/>
</dbReference>
<dbReference type="SFLD" id="SFLDS00019">
    <property type="entry name" value="Glutathione_Transferase_(cytos"/>
    <property type="match status" value="1"/>
</dbReference>
<dbReference type="SUPFAM" id="SSF52833">
    <property type="entry name" value="Thioredoxin-like"/>
    <property type="match status" value="1"/>
</dbReference>
<reference evidence="3 4" key="1">
    <citation type="submission" date="2024-05" db="EMBL/GenBank/DDBJ databases">
        <title>Genome sequencing of Marine Estuary Bacteria, Shewanella vesiculosa and S. baltica, and Pseudomonas syringae.</title>
        <authorList>
            <person name="Gurung A."/>
            <person name="Maclea K.S."/>
        </authorList>
    </citation>
    <scope>NUCLEOTIDE SEQUENCE [LARGE SCALE GENOMIC DNA]</scope>
    <source>
        <strain evidence="3 4">1A</strain>
    </source>
</reference>
<dbReference type="SFLD" id="SFLDG00358">
    <property type="entry name" value="Main_(cytGST)"/>
    <property type="match status" value="1"/>
</dbReference>
<evidence type="ECO:0000313" key="4">
    <source>
        <dbReference type="Proteomes" id="UP001477278"/>
    </source>
</evidence>
<evidence type="ECO:0000259" key="2">
    <source>
        <dbReference type="PROSITE" id="PS50405"/>
    </source>
</evidence>
<evidence type="ECO:0000313" key="3">
    <source>
        <dbReference type="EMBL" id="MEO3683589.1"/>
    </source>
</evidence>
<dbReference type="InterPro" id="IPR040079">
    <property type="entry name" value="Glutathione_S-Trfase"/>
</dbReference>
<dbReference type="CDD" id="cd00299">
    <property type="entry name" value="GST_C_family"/>
    <property type="match status" value="1"/>
</dbReference>
<feature type="domain" description="GST N-terminal" evidence="1">
    <location>
        <begin position="1"/>
        <end position="79"/>
    </location>
</feature>
<comment type="caution">
    <text evidence="3">The sequence shown here is derived from an EMBL/GenBank/DDBJ whole genome shotgun (WGS) entry which is preliminary data.</text>
</comment>
<dbReference type="Gene3D" id="3.40.30.10">
    <property type="entry name" value="Glutaredoxin"/>
    <property type="match status" value="1"/>
</dbReference>
<name>A0ABV0FUD0_9GAMM</name>
<accession>A0ABV0FUD0</accession>
<dbReference type="InterPro" id="IPR004045">
    <property type="entry name" value="Glutathione_S-Trfase_N"/>
</dbReference>
<dbReference type="EMBL" id="JBDPZN010000006">
    <property type="protein sequence ID" value="MEO3683589.1"/>
    <property type="molecule type" value="Genomic_DNA"/>
</dbReference>
<dbReference type="RefSeq" id="WP_347690552.1">
    <property type="nucleotide sequence ID" value="NZ_JBDPZN010000006.1"/>
</dbReference>
<dbReference type="InterPro" id="IPR004046">
    <property type="entry name" value="GST_C"/>
</dbReference>
<evidence type="ECO:0000259" key="1">
    <source>
        <dbReference type="PROSITE" id="PS50404"/>
    </source>
</evidence>
<dbReference type="PANTHER" id="PTHR43968">
    <property type="match status" value="1"/>
</dbReference>
<dbReference type="PROSITE" id="PS50405">
    <property type="entry name" value="GST_CTER"/>
    <property type="match status" value="1"/>
</dbReference>
<organism evidence="3 4">
    <name type="scientific">Shewanella vesiculosa</name>
    <dbReference type="NCBI Taxonomy" id="518738"/>
    <lineage>
        <taxon>Bacteria</taxon>
        <taxon>Pseudomonadati</taxon>
        <taxon>Pseudomonadota</taxon>
        <taxon>Gammaproteobacteria</taxon>
        <taxon>Alteromonadales</taxon>
        <taxon>Shewanellaceae</taxon>
        <taxon>Shewanella</taxon>
    </lineage>
</organism>
<dbReference type="PROSITE" id="PS50404">
    <property type="entry name" value="GST_NTER"/>
    <property type="match status" value="1"/>
</dbReference>
<dbReference type="InterPro" id="IPR050983">
    <property type="entry name" value="GST_Omega/HSP26"/>
</dbReference>
<dbReference type="InterPro" id="IPR036282">
    <property type="entry name" value="Glutathione-S-Trfase_C_sf"/>
</dbReference>
<sequence length="228" mass="25670">MSLIVYGVPLSPYVRKLRLCLAEKQLDYQLVIVLPFDQPAWFKKLNPLGRIPAMKDGDLTLADSSVICQYLEDKYCELTPLLGQTAEQHAKVRWLEKYADYELAPLVTFTLFQQRIINPSMGHLCDEPSVMSALNEKLPIHFDYLEHTLGNAKFFVADTLSLADLAFASQMVNMEHAGEQLDAQRWPSLSALYTRIKAGASMADLLQGEQKILSSLKKATSKQASFEI</sequence>
<dbReference type="SUPFAM" id="SSF47616">
    <property type="entry name" value="GST C-terminal domain-like"/>
    <property type="match status" value="1"/>
</dbReference>
<proteinExistence type="predicted"/>
<gene>
    <name evidence="3" type="ORF">ABHN84_15030</name>
</gene>
<keyword evidence="4" id="KW-1185">Reference proteome</keyword>
<dbReference type="InterPro" id="IPR036249">
    <property type="entry name" value="Thioredoxin-like_sf"/>
</dbReference>
<dbReference type="PANTHER" id="PTHR43968:SF6">
    <property type="entry name" value="GLUTATHIONE S-TRANSFERASE OMEGA"/>
    <property type="match status" value="1"/>
</dbReference>
<dbReference type="Pfam" id="PF13417">
    <property type="entry name" value="GST_N_3"/>
    <property type="match status" value="1"/>
</dbReference>
<dbReference type="Proteomes" id="UP001477278">
    <property type="component" value="Unassembled WGS sequence"/>
</dbReference>
<dbReference type="InterPro" id="IPR010987">
    <property type="entry name" value="Glutathione-S-Trfase_C-like"/>
</dbReference>